<dbReference type="EC" id="2.7.7.65" evidence="1"/>
<dbReference type="InterPro" id="IPR043128">
    <property type="entry name" value="Rev_trsase/Diguanyl_cyclase"/>
</dbReference>
<dbReference type="Gene3D" id="3.30.70.270">
    <property type="match status" value="1"/>
</dbReference>
<dbReference type="CDD" id="cd01949">
    <property type="entry name" value="GGDEF"/>
    <property type="match status" value="1"/>
</dbReference>
<dbReference type="Pfam" id="PF00990">
    <property type="entry name" value="GGDEF"/>
    <property type="match status" value="1"/>
</dbReference>
<evidence type="ECO:0000256" key="3">
    <source>
        <dbReference type="SAM" id="Phobius"/>
    </source>
</evidence>
<dbReference type="AlphaFoldDB" id="A0A9D9EB02"/>
<feature type="transmembrane region" description="Helical" evidence="3">
    <location>
        <begin position="181"/>
        <end position="203"/>
    </location>
</feature>
<evidence type="ECO:0000313" key="5">
    <source>
        <dbReference type="EMBL" id="MBO8443165.1"/>
    </source>
</evidence>
<dbReference type="PROSITE" id="PS50887">
    <property type="entry name" value="GGDEF"/>
    <property type="match status" value="1"/>
</dbReference>
<dbReference type="InterPro" id="IPR029787">
    <property type="entry name" value="Nucleotide_cyclase"/>
</dbReference>
<dbReference type="PANTHER" id="PTHR45138:SF9">
    <property type="entry name" value="DIGUANYLATE CYCLASE DGCM-RELATED"/>
    <property type="match status" value="1"/>
</dbReference>
<dbReference type="InterPro" id="IPR000160">
    <property type="entry name" value="GGDEF_dom"/>
</dbReference>
<sequence length="564" mass="62350">MKADILKSITILRTLLLLTTAVVIVAALFFHSEIDSPSIYSTDRRSAGSVMDLSVDGVDLGSQNWARKRIHIPPLSTARLSGTLDPSLEGSHFMFLSDAAIVRVYGDGVLILEDGKASGSLAELRGDRPRLIMGAFPDGKVPQQLVIEFESTAQPDSQFINIDSLLIGSKSGIRSSLRSSIIFFVILLVLNLTIVTVTVPIMFRQRGKDLHFIARIFWLGCITAVMTLSTMDIRVLLPGGEAFWSTLNQLAHLTLPMAILEILVKNDGLELLDRRWARLMAHLTLAILASSALVLPFSTTASFILLHCLVPASILALLSYSIAIILAVFRDRGDGDLQYHLAFCLLLCLSFILELVPTASLTGYKALSIADNLLRLLALVSYIFHAFSRYLTRERIILGREGLDELLYKDALTGCLNRRHFDSFSADDEALGEGFFIVVYDLDGIKHVNDSFGHSEGDRVFSHFGQAVGQTFGERSFTCRTGGDEFVSIVYGLDEEAFTGALESFAATFPTECPYSATFSSGWSRYDGGGRDDFEEALRKADEMMYSQKEEHRRQMARTLGRLE</sequence>
<dbReference type="NCBIfam" id="TIGR00254">
    <property type="entry name" value="GGDEF"/>
    <property type="match status" value="1"/>
</dbReference>
<feature type="transmembrane region" description="Helical" evidence="3">
    <location>
        <begin position="303"/>
        <end position="329"/>
    </location>
</feature>
<evidence type="ECO:0000313" key="6">
    <source>
        <dbReference type="Proteomes" id="UP000823633"/>
    </source>
</evidence>
<feature type="transmembrane region" description="Helical" evidence="3">
    <location>
        <begin position="12"/>
        <end position="30"/>
    </location>
</feature>
<evidence type="ECO:0000256" key="1">
    <source>
        <dbReference type="ARBA" id="ARBA00012528"/>
    </source>
</evidence>
<dbReference type="SMART" id="SM00267">
    <property type="entry name" value="GGDEF"/>
    <property type="match status" value="1"/>
</dbReference>
<dbReference type="PANTHER" id="PTHR45138">
    <property type="entry name" value="REGULATORY COMPONENTS OF SENSORY TRANSDUCTION SYSTEM"/>
    <property type="match status" value="1"/>
</dbReference>
<organism evidence="5 6">
    <name type="scientific">Candidatus Aphodenecus pullistercoris</name>
    <dbReference type="NCBI Taxonomy" id="2840669"/>
    <lineage>
        <taxon>Bacteria</taxon>
        <taxon>Pseudomonadati</taxon>
        <taxon>Spirochaetota</taxon>
        <taxon>Spirochaetia</taxon>
        <taxon>Spirochaetales</taxon>
        <taxon>Candidatus Aphodenecus</taxon>
    </lineage>
</organism>
<dbReference type="SUPFAM" id="SSF55073">
    <property type="entry name" value="Nucleotide cyclase"/>
    <property type="match status" value="1"/>
</dbReference>
<dbReference type="InterPro" id="IPR050469">
    <property type="entry name" value="Diguanylate_Cyclase"/>
</dbReference>
<comment type="caution">
    <text evidence="5">The sequence shown here is derived from an EMBL/GenBank/DDBJ whole genome shotgun (WGS) entry which is preliminary data.</text>
</comment>
<dbReference type="EMBL" id="JADIMU010000032">
    <property type="protein sequence ID" value="MBO8443165.1"/>
    <property type="molecule type" value="Genomic_DNA"/>
</dbReference>
<feature type="transmembrane region" description="Helical" evidence="3">
    <location>
        <begin position="276"/>
        <end position="297"/>
    </location>
</feature>
<dbReference type="GO" id="GO:0052621">
    <property type="term" value="F:diguanylate cyclase activity"/>
    <property type="evidence" value="ECO:0007669"/>
    <property type="project" value="UniProtKB-EC"/>
</dbReference>
<evidence type="ECO:0000259" key="4">
    <source>
        <dbReference type="PROSITE" id="PS50887"/>
    </source>
</evidence>
<name>A0A9D9EB02_9SPIR</name>
<keyword evidence="3" id="KW-0812">Transmembrane</keyword>
<reference evidence="5" key="1">
    <citation type="submission" date="2020-10" db="EMBL/GenBank/DDBJ databases">
        <authorList>
            <person name="Gilroy R."/>
        </authorList>
    </citation>
    <scope>NUCLEOTIDE SEQUENCE</scope>
    <source>
        <strain evidence="5">11167</strain>
    </source>
</reference>
<dbReference type="Proteomes" id="UP000823633">
    <property type="component" value="Unassembled WGS sequence"/>
</dbReference>
<keyword evidence="3" id="KW-1133">Transmembrane helix</keyword>
<gene>
    <name evidence="5" type="ORF">IAC42_05340</name>
</gene>
<accession>A0A9D9EB02</accession>
<comment type="catalytic activity">
    <reaction evidence="2">
        <text>2 GTP = 3',3'-c-di-GMP + 2 diphosphate</text>
        <dbReference type="Rhea" id="RHEA:24898"/>
        <dbReference type="ChEBI" id="CHEBI:33019"/>
        <dbReference type="ChEBI" id="CHEBI:37565"/>
        <dbReference type="ChEBI" id="CHEBI:58805"/>
        <dbReference type="EC" id="2.7.7.65"/>
    </reaction>
</comment>
<feature type="transmembrane region" description="Helical" evidence="3">
    <location>
        <begin position="215"/>
        <end position="237"/>
    </location>
</feature>
<keyword evidence="3" id="KW-0472">Membrane</keyword>
<feature type="transmembrane region" description="Helical" evidence="3">
    <location>
        <begin position="341"/>
        <end position="361"/>
    </location>
</feature>
<feature type="transmembrane region" description="Helical" evidence="3">
    <location>
        <begin position="243"/>
        <end position="264"/>
    </location>
</feature>
<feature type="transmembrane region" description="Helical" evidence="3">
    <location>
        <begin position="373"/>
        <end position="391"/>
    </location>
</feature>
<reference evidence="5" key="2">
    <citation type="journal article" date="2021" name="PeerJ">
        <title>Extensive microbial diversity within the chicken gut microbiome revealed by metagenomics and culture.</title>
        <authorList>
            <person name="Gilroy R."/>
            <person name="Ravi A."/>
            <person name="Getino M."/>
            <person name="Pursley I."/>
            <person name="Horton D.L."/>
            <person name="Alikhan N.F."/>
            <person name="Baker D."/>
            <person name="Gharbi K."/>
            <person name="Hall N."/>
            <person name="Watson M."/>
            <person name="Adriaenssens E.M."/>
            <person name="Foster-Nyarko E."/>
            <person name="Jarju S."/>
            <person name="Secka A."/>
            <person name="Antonio M."/>
            <person name="Oren A."/>
            <person name="Chaudhuri R.R."/>
            <person name="La Ragione R."/>
            <person name="Hildebrand F."/>
            <person name="Pallen M.J."/>
        </authorList>
    </citation>
    <scope>NUCLEOTIDE SEQUENCE</scope>
    <source>
        <strain evidence="5">11167</strain>
    </source>
</reference>
<feature type="domain" description="GGDEF" evidence="4">
    <location>
        <begin position="433"/>
        <end position="561"/>
    </location>
</feature>
<evidence type="ECO:0000256" key="2">
    <source>
        <dbReference type="ARBA" id="ARBA00034247"/>
    </source>
</evidence>
<protein>
    <recommendedName>
        <fullName evidence="1">diguanylate cyclase</fullName>
        <ecNumber evidence="1">2.7.7.65</ecNumber>
    </recommendedName>
</protein>
<proteinExistence type="predicted"/>